<name>A0A9Q3GBW7_9BASI</name>
<dbReference type="EMBL" id="AVOT02000027">
    <property type="protein sequence ID" value="MBW0460557.1"/>
    <property type="molecule type" value="Genomic_DNA"/>
</dbReference>
<evidence type="ECO:0000256" key="1">
    <source>
        <dbReference type="SAM" id="MobiDB-lite"/>
    </source>
</evidence>
<protein>
    <submittedName>
        <fullName evidence="2">Uncharacterized protein</fullName>
    </submittedName>
</protein>
<dbReference type="Proteomes" id="UP000765509">
    <property type="component" value="Unassembled WGS sequence"/>
</dbReference>
<evidence type="ECO:0000313" key="2">
    <source>
        <dbReference type="EMBL" id="MBW0460557.1"/>
    </source>
</evidence>
<dbReference type="AlphaFoldDB" id="A0A9Q3GBW7"/>
<gene>
    <name evidence="2" type="ORF">O181_000272</name>
</gene>
<feature type="region of interest" description="Disordered" evidence="1">
    <location>
        <begin position="84"/>
        <end position="118"/>
    </location>
</feature>
<proteinExistence type="predicted"/>
<sequence>MIKALEEMIRRFCPYGLEFKDSDFFTHDLCTLIPALELEYETSVHYSTGKTPAMLKDTQKLSIRTLFIVALNGTNAAQLESKHPTFPGSHIKPYQPAGKELVPLRNTTPFTVPPVERN</sequence>
<accession>A0A9Q3GBW7</accession>
<evidence type="ECO:0000313" key="3">
    <source>
        <dbReference type="Proteomes" id="UP000765509"/>
    </source>
</evidence>
<keyword evidence="3" id="KW-1185">Reference proteome</keyword>
<organism evidence="2 3">
    <name type="scientific">Austropuccinia psidii MF-1</name>
    <dbReference type="NCBI Taxonomy" id="1389203"/>
    <lineage>
        <taxon>Eukaryota</taxon>
        <taxon>Fungi</taxon>
        <taxon>Dikarya</taxon>
        <taxon>Basidiomycota</taxon>
        <taxon>Pucciniomycotina</taxon>
        <taxon>Pucciniomycetes</taxon>
        <taxon>Pucciniales</taxon>
        <taxon>Sphaerophragmiaceae</taxon>
        <taxon>Austropuccinia</taxon>
    </lineage>
</organism>
<comment type="caution">
    <text evidence="2">The sequence shown here is derived from an EMBL/GenBank/DDBJ whole genome shotgun (WGS) entry which is preliminary data.</text>
</comment>
<reference evidence="2" key="1">
    <citation type="submission" date="2021-03" db="EMBL/GenBank/DDBJ databases">
        <title>Draft genome sequence of rust myrtle Austropuccinia psidii MF-1, a brazilian biotype.</title>
        <authorList>
            <person name="Quecine M.C."/>
            <person name="Pachon D.M.R."/>
            <person name="Bonatelli M.L."/>
            <person name="Correr F.H."/>
            <person name="Franceschini L.M."/>
            <person name="Leite T.F."/>
            <person name="Margarido G.R.A."/>
            <person name="Almeida C.A."/>
            <person name="Ferrarezi J.A."/>
            <person name="Labate C.A."/>
        </authorList>
    </citation>
    <scope>NUCLEOTIDE SEQUENCE</scope>
    <source>
        <strain evidence="2">MF-1</strain>
    </source>
</reference>